<dbReference type="SUPFAM" id="SSF57850">
    <property type="entry name" value="RING/U-box"/>
    <property type="match status" value="1"/>
</dbReference>
<dbReference type="GO" id="GO:0043023">
    <property type="term" value="F:ribosomal large subunit binding"/>
    <property type="evidence" value="ECO:0007669"/>
    <property type="project" value="TreeGrafter"/>
</dbReference>
<evidence type="ECO:0000256" key="12">
    <source>
        <dbReference type="ARBA" id="ARBA00022786"/>
    </source>
</evidence>
<dbReference type="InterPro" id="IPR054476">
    <property type="entry name" value="Ltn1_N"/>
</dbReference>
<protein>
    <recommendedName>
        <fullName evidence="6 15">E3 ubiquitin-protein ligase listerin</fullName>
        <ecNumber evidence="5 15">2.3.2.27</ecNumber>
    </recommendedName>
    <alternativeName>
        <fullName evidence="15">RING-type E3 ubiquitin transferase listerin</fullName>
    </alternativeName>
</protein>
<evidence type="ECO:0000256" key="16">
    <source>
        <dbReference type="SAM" id="MobiDB-lite"/>
    </source>
</evidence>
<name>A0A7R9TDW6_9VIRI</name>
<dbReference type="Pfam" id="PF13639">
    <property type="entry name" value="zf-RING_2"/>
    <property type="match status" value="1"/>
</dbReference>
<dbReference type="Gene3D" id="3.30.40.10">
    <property type="entry name" value="Zinc/RING finger domain, C3HC4 (zinc finger)"/>
    <property type="match status" value="1"/>
</dbReference>
<dbReference type="EC" id="2.3.2.27" evidence="5 15"/>
<dbReference type="InterPro" id="IPR054478">
    <property type="entry name" value="LTN1_UBC"/>
</dbReference>
<gene>
    <name evidence="18" type="ORF">PCOL08062_LOCUS2740</name>
</gene>
<evidence type="ECO:0000256" key="6">
    <source>
        <dbReference type="ARBA" id="ARBA00017157"/>
    </source>
</evidence>
<evidence type="ECO:0000259" key="17">
    <source>
        <dbReference type="PROSITE" id="PS50089"/>
    </source>
</evidence>
<evidence type="ECO:0000256" key="3">
    <source>
        <dbReference type="ARBA" id="ARBA00004906"/>
    </source>
</evidence>
<evidence type="ECO:0000256" key="1">
    <source>
        <dbReference type="ARBA" id="ARBA00000900"/>
    </source>
</evidence>
<dbReference type="GO" id="GO:0061630">
    <property type="term" value="F:ubiquitin protein ligase activity"/>
    <property type="evidence" value="ECO:0007669"/>
    <property type="project" value="UniProtKB-UniRule"/>
</dbReference>
<dbReference type="CDD" id="cd16491">
    <property type="entry name" value="RING-CH-C4HC3_LTN1"/>
    <property type="match status" value="1"/>
</dbReference>
<dbReference type="FunFam" id="3.30.40.10:FF:000038">
    <property type="entry name" value="E3 ubiquitin-protein ligase listerin"/>
    <property type="match status" value="1"/>
</dbReference>
<dbReference type="GO" id="GO:0008270">
    <property type="term" value="F:zinc ion binding"/>
    <property type="evidence" value="ECO:0007669"/>
    <property type="project" value="UniProtKB-KW"/>
</dbReference>
<dbReference type="GO" id="GO:1990112">
    <property type="term" value="C:RQC complex"/>
    <property type="evidence" value="ECO:0007669"/>
    <property type="project" value="UniProtKB-UniRule"/>
</dbReference>
<evidence type="ECO:0000256" key="5">
    <source>
        <dbReference type="ARBA" id="ARBA00012483"/>
    </source>
</evidence>
<keyword evidence="10" id="KW-0677">Repeat</keyword>
<dbReference type="Pfam" id="PF23009">
    <property type="entry name" value="UBC_like"/>
    <property type="match status" value="1"/>
</dbReference>
<dbReference type="GO" id="GO:1990116">
    <property type="term" value="P:ribosome-associated ubiquitin-dependent protein catabolic process"/>
    <property type="evidence" value="ECO:0007669"/>
    <property type="project" value="UniProtKB-UniRule"/>
</dbReference>
<dbReference type="InterPro" id="IPR054477">
    <property type="entry name" value="LTN1_E3_ligase_6th"/>
</dbReference>
<dbReference type="UniPathway" id="UPA00143"/>
<dbReference type="InterPro" id="IPR039795">
    <property type="entry name" value="LTN1/Rkr1"/>
</dbReference>
<dbReference type="InterPro" id="IPR039804">
    <property type="entry name" value="RING-CH-C4HC3_LTN1"/>
</dbReference>
<reference evidence="18" key="1">
    <citation type="submission" date="2021-01" db="EMBL/GenBank/DDBJ databases">
        <authorList>
            <person name="Corre E."/>
            <person name="Pelletier E."/>
            <person name="Niang G."/>
            <person name="Scheremetjew M."/>
            <person name="Finn R."/>
            <person name="Kale V."/>
            <person name="Holt S."/>
            <person name="Cochrane G."/>
            <person name="Meng A."/>
            <person name="Brown T."/>
            <person name="Cohen L."/>
        </authorList>
    </citation>
    <scope>NUCLEOTIDE SEQUENCE</scope>
    <source>
        <strain evidence="18">CCMP1413</strain>
    </source>
</reference>
<keyword evidence="13 15" id="KW-0862">Zinc</keyword>
<evidence type="ECO:0000256" key="8">
    <source>
        <dbReference type="ARBA" id="ARBA00022679"/>
    </source>
</evidence>
<feature type="region of interest" description="Disordered" evidence="16">
    <location>
        <begin position="1072"/>
        <end position="1104"/>
    </location>
</feature>
<organism evidence="18">
    <name type="scientific">Prasinoderma coloniale</name>
    <dbReference type="NCBI Taxonomy" id="156133"/>
    <lineage>
        <taxon>Eukaryota</taxon>
        <taxon>Viridiplantae</taxon>
        <taxon>Prasinodermophyta</taxon>
        <taxon>Prasinodermophyceae</taxon>
        <taxon>Prasinodermales</taxon>
        <taxon>Prasinodermaceae</taxon>
        <taxon>Prasinoderma</taxon>
    </lineage>
</organism>
<dbReference type="InterPro" id="IPR001841">
    <property type="entry name" value="Znf_RING"/>
</dbReference>
<dbReference type="GO" id="GO:0016567">
    <property type="term" value="P:protein ubiquitination"/>
    <property type="evidence" value="ECO:0007669"/>
    <property type="project" value="UniProtKB-UniPathway"/>
</dbReference>
<dbReference type="GO" id="GO:0072344">
    <property type="term" value="P:rescue of stalled ribosome"/>
    <property type="evidence" value="ECO:0007669"/>
    <property type="project" value="UniProtKB-UniRule"/>
</dbReference>
<evidence type="ECO:0000256" key="10">
    <source>
        <dbReference type="ARBA" id="ARBA00022737"/>
    </source>
</evidence>
<evidence type="ECO:0000256" key="15">
    <source>
        <dbReference type="RuleBase" id="RU367090"/>
    </source>
</evidence>
<dbReference type="InterPro" id="IPR013083">
    <property type="entry name" value="Znf_RING/FYVE/PHD"/>
</dbReference>
<evidence type="ECO:0000256" key="11">
    <source>
        <dbReference type="ARBA" id="ARBA00022771"/>
    </source>
</evidence>
<comment type="pathway">
    <text evidence="3 15">Protein modification; protein ubiquitination.</text>
</comment>
<dbReference type="InterPro" id="IPR011016">
    <property type="entry name" value="Znf_RING-CH"/>
</dbReference>
<dbReference type="GO" id="GO:0005829">
    <property type="term" value="C:cytosol"/>
    <property type="evidence" value="ECO:0007669"/>
    <property type="project" value="UniProtKB-SubCell"/>
</dbReference>
<evidence type="ECO:0000256" key="14">
    <source>
        <dbReference type="PROSITE-ProRule" id="PRU00175"/>
    </source>
</evidence>
<sequence length="1513" mass="154945">MAAYLAHTAATLSDMRSASPEEAADRLARAHAAALAALGDLAAAAAAARVEDAGLGDKVRTAAGDALVRVADALVGGKAERTTLAAMLASKQASVRRAAYALVLKLCGVVGDANEAEAGGSGVDALVDLVRPERSAKAIFGALGDTEPTAQSELWAMLLMYIKRFPAAWGALDARKAVLPRLRRSVLSAAGDATGLACAAIAPCLLPLLALTPPEVAANVGLADALVEVAMDAALQARGAKQRLALLKGAGEVAAYCAAHAETKFASSAAEADTLTQDVLIDRFTSGCMALLGEGEGSRAPGGARPAAQAIAHALCSLAASRASRAAAALAAAAQAVVAGIATVPAEALATLVQAISDVGADGTGEGGAGPGSRGAVGTWAAEHLGRPLVAALAARRQHWLEESGDAGATEGGLVSALVKAWAMLPAAEREASAERAGASGDLDFVAIAATEPGFLSDGAYAASLVALSSVHDHESGDPGSEELAHRAAKCAARVLARGAAGRVSSDELVEAYEGLICAFTRACWGDADLLESLGVREGNATAPAPAGAQASAIQRVGAELHGALLAARGDAGDDRVLSPIDIADRAWIAATIACTDAPSRRLLAAAVLGEGAGSMGEAALVCARHLVGLLGADTLLWCEHGNGLWLAAQLLVSGNEACMETVLVDVRVGEDATPNLVARLSSRLILQTSTHARPDDVTCGLRALLHAAAQAPGWDADAAISVLEHVLDHEEVLGAETVGTLVVPLAGVIRRPVSRASDVRGDSDDEVDFGGLEELTARWCGAAVEAVRRHGLAAEHSAAALRLACAPVPDERADGRVGDIERDALAELAAAMRKARAADAAAASAEDAGGEDSSSDDYSGDRSSGSSGEAAVAQAWHIACTHAWHRLGESEQSEAMRQCEAWLKPAGVAVEEEAAGARMDATSVGWREPFDACAVAAARTAAAVYKHAGADAITEEVWAALLRLVVGAGSAEAAAEEGEGGGTAAAQIVCSARHRAGDAALWQAVAEVAADAPNDAVEDACEIAELVASADEGVEMAPAMLMLMLSPRPHVQLQRAAYSLLCKDPMQATAVRVPEDEDSDEDEDEDQLDASTLGVEGSGSEPATVARLQPRLAAALEADSNRLLAAGASSPLRPGYLLAWALLLQRAALCLPESPERLALVTYVRNAELAPTLLTVIFQHLPAALAAPKGIAGIEAAAAVAANSRTASAGSTGEVGADKLPLTAHAARDGRVLAAVNAALAWGPALVAHRVLPPETDQAMQSVTTAARVEARDVRDPACGSTGGDGDASAALARDAALARLSAALYALLLRVLPAAARQWFGDLRERGLRTSVEAFTSGYVSPALIEAELETVSASASAGASEGLGGELSIKANRASRLVTASYMQDEATLDMTIALPASYPLLPLEARCERNVGIEKARLRKWLLSIAAYLRNHDGAVVEAVRMWKKNLDAEFDGVEECPICYSVLHATNNALPKMECRTCKHKFHSSCLYKWVHSSGKSTCPLCQSPFAG</sequence>
<keyword evidence="11 14" id="KW-0863">Zinc-finger</keyword>
<evidence type="ECO:0000256" key="7">
    <source>
        <dbReference type="ARBA" id="ARBA00022490"/>
    </source>
</evidence>
<keyword evidence="7" id="KW-0963">Cytoplasm</keyword>
<accession>A0A7R9TDW6</accession>
<dbReference type="Pfam" id="PF22958">
    <property type="entry name" value="Ltn1_1st"/>
    <property type="match status" value="1"/>
</dbReference>
<keyword evidence="12 15" id="KW-0833">Ubl conjugation pathway</keyword>
<keyword evidence="8 15" id="KW-0808">Transferase</keyword>
<feature type="compositionally biased region" description="Acidic residues" evidence="16">
    <location>
        <begin position="1076"/>
        <end position="1089"/>
    </location>
</feature>
<dbReference type="Pfam" id="PF22999">
    <property type="entry name" value="LTN1_E3_ligase_6th"/>
    <property type="match status" value="1"/>
</dbReference>
<evidence type="ECO:0000256" key="2">
    <source>
        <dbReference type="ARBA" id="ARBA00004514"/>
    </source>
</evidence>
<comment type="catalytic activity">
    <reaction evidence="1 15">
        <text>S-ubiquitinyl-[E2 ubiquitin-conjugating enzyme]-L-cysteine + [acceptor protein]-L-lysine = [E2 ubiquitin-conjugating enzyme]-L-cysteine + N(6)-ubiquitinyl-[acceptor protein]-L-lysine.</text>
        <dbReference type="EC" id="2.3.2.27"/>
    </reaction>
</comment>
<comment type="function">
    <text evidence="15">E3 ubiquitin-protein ligase. Component of the ribosome quality control complex (RQC), a ribosome-associated complex that mediates ubiquitination and extraction of incompletely synthesized nascent chains for proteasomal degradation.</text>
</comment>
<dbReference type="SMART" id="SM00184">
    <property type="entry name" value="RING"/>
    <property type="match status" value="1"/>
</dbReference>
<proteinExistence type="inferred from homology"/>
<evidence type="ECO:0000256" key="13">
    <source>
        <dbReference type="ARBA" id="ARBA00022833"/>
    </source>
</evidence>
<dbReference type="SMART" id="SM00744">
    <property type="entry name" value="RINGv"/>
    <property type="match status" value="1"/>
</dbReference>
<comment type="similarity">
    <text evidence="4 15">Belongs to the LTN1 family.</text>
</comment>
<comment type="subunit">
    <text evidence="15">Component of the ribosome quality control complex (RQC).</text>
</comment>
<evidence type="ECO:0000256" key="4">
    <source>
        <dbReference type="ARBA" id="ARBA00007997"/>
    </source>
</evidence>
<keyword evidence="9 15" id="KW-0479">Metal-binding</keyword>
<dbReference type="PANTHER" id="PTHR12389">
    <property type="entry name" value="ZINC FINGER PROTEIN 294"/>
    <property type="match status" value="1"/>
</dbReference>
<dbReference type="EMBL" id="HBDZ01003554">
    <property type="protein sequence ID" value="CAD8232870.1"/>
    <property type="molecule type" value="Transcribed_RNA"/>
</dbReference>
<dbReference type="PROSITE" id="PS50089">
    <property type="entry name" value="ZF_RING_2"/>
    <property type="match status" value="1"/>
</dbReference>
<feature type="domain" description="RING-type" evidence="17">
    <location>
        <begin position="1461"/>
        <end position="1508"/>
    </location>
</feature>
<evidence type="ECO:0000256" key="9">
    <source>
        <dbReference type="ARBA" id="ARBA00022723"/>
    </source>
</evidence>
<dbReference type="PANTHER" id="PTHR12389:SF0">
    <property type="entry name" value="E3 UBIQUITIN-PROTEIN LIGASE LISTERIN"/>
    <property type="match status" value="1"/>
</dbReference>
<comment type="subcellular location">
    <subcellularLocation>
        <location evidence="2">Cytoplasm</location>
        <location evidence="2">Cytosol</location>
    </subcellularLocation>
</comment>
<feature type="region of interest" description="Disordered" evidence="16">
    <location>
        <begin position="844"/>
        <end position="868"/>
    </location>
</feature>
<evidence type="ECO:0000313" key="18">
    <source>
        <dbReference type="EMBL" id="CAD8232870.1"/>
    </source>
</evidence>